<comment type="subcellular location">
    <subcellularLocation>
        <location evidence="1">Cell membrane</location>
        <topology evidence="1">Multi-pass membrane protein</topology>
    </subcellularLocation>
</comment>
<comment type="similarity">
    <text evidence="2">Belongs to the NrfD family.</text>
</comment>
<evidence type="ECO:0000313" key="9">
    <source>
        <dbReference type="Proteomes" id="UP000076964"/>
    </source>
</evidence>
<keyword evidence="4 7" id="KW-0812">Transmembrane</keyword>
<keyword evidence="6 7" id="KW-0472">Membrane</keyword>
<evidence type="ECO:0000256" key="5">
    <source>
        <dbReference type="ARBA" id="ARBA00022989"/>
    </source>
</evidence>
<keyword evidence="5 7" id="KW-1133">Transmembrane helix</keyword>
<feature type="transmembrane region" description="Helical" evidence="7">
    <location>
        <begin position="316"/>
        <end position="343"/>
    </location>
</feature>
<evidence type="ECO:0000256" key="6">
    <source>
        <dbReference type="ARBA" id="ARBA00023136"/>
    </source>
</evidence>
<dbReference type="PANTHER" id="PTHR34856">
    <property type="entry name" value="PROTEIN NRFD"/>
    <property type="match status" value="1"/>
</dbReference>
<feature type="transmembrane region" description="Helical" evidence="7">
    <location>
        <begin position="21"/>
        <end position="45"/>
    </location>
</feature>
<feature type="transmembrane region" description="Helical" evidence="7">
    <location>
        <begin position="247"/>
        <end position="268"/>
    </location>
</feature>
<gene>
    <name evidence="8" type="ORF">TH606_08965</name>
</gene>
<evidence type="ECO:0000256" key="2">
    <source>
        <dbReference type="ARBA" id="ARBA00008929"/>
    </source>
</evidence>
<proteinExistence type="inferred from homology"/>
<dbReference type="OrthoDB" id="9772767at2"/>
<comment type="caution">
    <text evidence="8">The sequence shown here is derived from an EMBL/GenBank/DDBJ whole genome shotgun (WGS) entry which is preliminary data.</text>
</comment>
<feature type="transmembrane region" description="Helical" evidence="7">
    <location>
        <begin position="170"/>
        <end position="192"/>
    </location>
</feature>
<feature type="transmembrane region" description="Helical" evidence="7">
    <location>
        <begin position="363"/>
        <end position="382"/>
    </location>
</feature>
<dbReference type="Gene3D" id="1.20.1630.10">
    <property type="entry name" value="Formate dehydrogenase/DMSO reductase domain"/>
    <property type="match status" value="1"/>
</dbReference>
<dbReference type="GO" id="GO:0005886">
    <property type="term" value="C:plasma membrane"/>
    <property type="evidence" value="ECO:0007669"/>
    <property type="project" value="UniProtKB-SubCell"/>
</dbReference>
<name>A0A177E518_9BACT</name>
<feature type="transmembrane region" description="Helical" evidence="7">
    <location>
        <begin position="288"/>
        <end position="309"/>
    </location>
</feature>
<dbReference type="EMBL" id="LSFI01000043">
    <property type="protein sequence ID" value="OAG27063.1"/>
    <property type="molecule type" value="Genomic_DNA"/>
</dbReference>
<accession>A0A177E518</accession>
<dbReference type="AlphaFoldDB" id="A0A177E518"/>
<feature type="transmembrane region" description="Helical" evidence="7">
    <location>
        <begin position="57"/>
        <end position="78"/>
    </location>
</feature>
<evidence type="ECO:0000256" key="3">
    <source>
        <dbReference type="ARBA" id="ARBA00022475"/>
    </source>
</evidence>
<feature type="transmembrane region" description="Helical" evidence="7">
    <location>
        <begin position="204"/>
        <end position="226"/>
    </location>
</feature>
<dbReference type="InterPro" id="IPR005614">
    <property type="entry name" value="NrfD-like"/>
</dbReference>
<keyword evidence="3" id="KW-1003">Cell membrane</keyword>
<dbReference type="STRING" id="1795632.TH606_08965"/>
<evidence type="ECO:0000313" key="8">
    <source>
        <dbReference type="EMBL" id="OAG27063.1"/>
    </source>
</evidence>
<feature type="transmembrane region" description="Helical" evidence="7">
    <location>
        <begin position="99"/>
        <end position="117"/>
    </location>
</feature>
<keyword evidence="9" id="KW-1185">Reference proteome</keyword>
<dbReference type="Proteomes" id="UP000076964">
    <property type="component" value="Unassembled WGS sequence"/>
</dbReference>
<dbReference type="RefSeq" id="WP_068543087.1">
    <property type="nucleotide sequence ID" value="NZ_LSFI01000043.1"/>
</dbReference>
<feature type="transmembrane region" description="Helical" evidence="7">
    <location>
        <begin position="137"/>
        <end position="158"/>
    </location>
</feature>
<dbReference type="PANTHER" id="PTHR34856:SF2">
    <property type="entry name" value="PROTEIN NRFD"/>
    <property type="match status" value="1"/>
</dbReference>
<dbReference type="InterPro" id="IPR052049">
    <property type="entry name" value="Electron_transfer_protein"/>
</dbReference>
<protein>
    <submittedName>
        <fullName evidence="8">Polysulfide reductase</fullName>
    </submittedName>
</protein>
<evidence type="ECO:0000256" key="1">
    <source>
        <dbReference type="ARBA" id="ARBA00004651"/>
    </source>
</evidence>
<sequence length="394" mass="43315">MAEAREAAIGRELVIIPSKTNVWLAFLFGLLFAVGTAVGIYSFIAGHEHVYGITREVPWGILISTYVFFVVTSTGLCLTSSIGHVFGVQSLMPIASRSVFLAIATIIAGFAVIAFELENPWRMAIYNIISPNPTSNIWWMGTLYGAYLFFMLVEFALLKLGHHRKAGLAGLMGVIAGVAAHSNLGAVFGLVGAKEFWHGPYMPIYFIASAMMSGGAAIIFFTWLAYKVNGWQMDQKMEKALQVTGKIYALLLAIVMFFTTWKILAGLAGHPPGKYEATMALIAGPFAFNFWFFEVGLGLVLPFIVILAVKARNIPAMAIVSGLALLAIFVMRYDLVVLGQLIPHYHGFQIVDMPHLYSYSPTFLEWLVVLGGFGLCGMLFFMGERLFKGHLDEH</sequence>
<evidence type="ECO:0000256" key="4">
    <source>
        <dbReference type="ARBA" id="ARBA00022692"/>
    </source>
</evidence>
<reference evidence="8 9" key="1">
    <citation type="submission" date="2016-02" db="EMBL/GenBank/DDBJ databases">
        <title>Draft genome sequence of Thermodesulfatator sp. S606.</title>
        <authorList>
            <person name="Lai Q."/>
            <person name="Cao J."/>
            <person name="Dupont S."/>
            <person name="Shao Z."/>
            <person name="Jebbar M."/>
            <person name="Alain K."/>
        </authorList>
    </citation>
    <scope>NUCLEOTIDE SEQUENCE [LARGE SCALE GENOMIC DNA]</scope>
    <source>
        <strain evidence="8 9">S606</strain>
    </source>
</reference>
<evidence type="ECO:0000256" key="7">
    <source>
        <dbReference type="SAM" id="Phobius"/>
    </source>
</evidence>
<organism evidence="8 9">
    <name type="scientific">Thermodesulfatator autotrophicus</name>
    <dbReference type="NCBI Taxonomy" id="1795632"/>
    <lineage>
        <taxon>Bacteria</taxon>
        <taxon>Pseudomonadati</taxon>
        <taxon>Thermodesulfobacteriota</taxon>
        <taxon>Thermodesulfobacteria</taxon>
        <taxon>Thermodesulfobacteriales</taxon>
        <taxon>Thermodesulfatatoraceae</taxon>
        <taxon>Thermodesulfatator</taxon>
    </lineage>
</organism>
<dbReference type="Pfam" id="PF03916">
    <property type="entry name" value="NrfD"/>
    <property type="match status" value="1"/>
</dbReference>